<dbReference type="InterPro" id="IPR013324">
    <property type="entry name" value="RNA_pol_sigma_r3/r4-like"/>
</dbReference>
<dbReference type="SUPFAM" id="SSF88659">
    <property type="entry name" value="Sigma3 and sigma4 domains of RNA polymerase sigma factors"/>
    <property type="match status" value="1"/>
</dbReference>
<keyword evidence="2" id="KW-0731">Sigma factor</keyword>
<feature type="domain" description="RNA polymerase sigma-70 ECF-like HTH" evidence="4">
    <location>
        <begin position="1"/>
        <end position="184"/>
    </location>
</feature>
<evidence type="ECO:0000256" key="1">
    <source>
        <dbReference type="ARBA" id="ARBA00023015"/>
    </source>
</evidence>
<gene>
    <name evidence="5" type="ORF">NG895_01290</name>
</gene>
<comment type="caution">
    <text evidence="5">The sequence shown here is derived from an EMBL/GenBank/DDBJ whole genome shotgun (WGS) entry which is preliminary data.</text>
</comment>
<dbReference type="Pfam" id="PF07638">
    <property type="entry name" value="Sigma70_ECF"/>
    <property type="match status" value="1"/>
</dbReference>
<dbReference type="NCBIfam" id="TIGR02999">
    <property type="entry name" value="Sig-70_X6"/>
    <property type="match status" value="1"/>
</dbReference>
<evidence type="ECO:0000313" key="5">
    <source>
        <dbReference type="EMBL" id="MCO6042531.1"/>
    </source>
</evidence>
<evidence type="ECO:0000256" key="3">
    <source>
        <dbReference type="ARBA" id="ARBA00023163"/>
    </source>
</evidence>
<reference evidence="5" key="1">
    <citation type="submission" date="2022-06" db="EMBL/GenBank/DDBJ databases">
        <title>Aeoliella straminimaris, a novel planctomycete from sediments.</title>
        <authorList>
            <person name="Vitorino I.R."/>
            <person name="Lage O.M."/>
        </authorList>
    </citation>
    <scope>NUCLEOTIDE SEQUENCE</scope>
    <source>
        <strain evidence="5">ICT_H6.2</strain>
    </source>
</reference>
<dbReference type="EMBL" id="JAMXLR010000004">
    <property type="protein sequence ID" value="MCO6042531.1"/>
    <property type="molecule type" value="Genomic_DNA"/>
</dbReference>
<organism evidence="5 6">
    <name type="scientific">Aeoliella straminimaris</name>
    <dbReference type="NCBI Taxonomy" id="2954799"/>
    <lineage>
        <taxon>Bacteria</taxon>
        <taxon>Pseudomonadati</taxon>
        <taxon>Planctomycetota</taxon>
        <taxon>Planctomycetia</taxon>
        <taxon>Pirellulales</taxon>
        <taxon>Lacipirellulaceae</taxon>
        <taxon>Aeoliella</taxon>
    </lineage>
</organism>
<dbReference type="GO" id="GO:0016987">
    <property type="term" value="F:sigma factor activity"/>
    <property type="evidence" value="ECO:0007669"/>
    <property type="project" value="UniProtKB-KW"/>
</dbReference>
<dbReference type="AlphaFoldDB" id="A0A9X2FAR1"/>
<dbReference type="InterPro" id="IPR039425">
    <property type="entry name" value="RNA_pol_sigma-70-like"/>
</dbReference>
<dbReference type="GO" id="GO:0006352">
    <property type="term" value="P:DNA-templated transcription initiation"/>
    <property type="evidence" value="ECO:0007669"/>
    <property type="project" value="InterPro"/>
</dbReference>
<proteinExistence type="predicted"/>
<protein>
    <submittedName>
        <fullName evidence="5">ECF-type sigma factor</fullName>
    </submittedName>
</protein>
<dbReference type="InterPro" id="IPR014284">
    <property type="entry name" value="RNA_pol_sigma-70_dom"/>
</dbReference>
<dbReference type="Gene3D" id="1.10.10.10">
    <property type="entry name" value="Winged helix-like DNA-binding domain superfamily/Winged helix DNA-binding domain"/>
    <property type="match status" value="1"/>
</dbReference>
<name>A0A9X2FAR1_9BACT</name>
<dbReference type="InterPro" id="IPR053812">
    <property type="entry name" value="HTH_Sigma70_ECF-like"/>
</dbReference>
<dbReference type="InterPro" id="IPR011517">
    <property type="entry name" value="RNA_pol_sigma70_ECF-like"/>
</dbReference>
<accession>A0A9X2FAR1</accession>
<dbReference type="Proteomes" id="UP001155241">
    <property type="component" value="Unassembled WGS sequence"/>
</dbReference>
<keyword evidence="1" id="KW-0805">Transcription regulation</keyword>
<evidence type="ECO:0000259" key="4">
    <source>
        <dbReference type="Pfam" id="PF07638"/>
    </source>
</evidence>
<evidence type="ECO:0000313" key="6">
    <source>
        <dbReference type="Proteomes" id="UP001155241"/>
    </source>
</evidence>
<keyword evidence="3" id="KW-0804">Transcription</keyword>
<dbReference type="NCBIfam" id="TIGR02937">
    <property type="entry name" value="sigma70-ECF"/>
    <property type="match status" value="1"/>
</dbReference>
<sequence>MVDVTQILSRIEAGDSNATEQLLPPVYDELRKLAAAKLAHEKRGQTWQPTVLVHEACVRLVKSDKPQQWNGRGHFFAAAAEAMRRILIENARQKKSQKRGGRLQREELVEVAIDDEHSDCLDLLALDEALTELEARWPVKAAVVKLRYFAGLTTQQTAQALGVSRATAERHWTFARTWLYAQLQGRG</sequence>
<evidence type="ECO:0000256" key="2">
    <source>
        <dbReference type="ARBA" id="ARBA00023082"/>
    </source>
</evidence>
<dbReference type="PANTHER" id="PTHR43133:SF39">
    <property type="entry name" value="SIMILAR TO RNA POLYMERASE SIGMA-E FACTOR"/>
    <property type="match status" value="1"/>
</dbReference>
<dbReference type="PANTHER" id="PTHR43133">
    <property type="entry name" value="RNA POLYMERASE ECF-TYPE SIGMA FACTO"/>
    <property type="match status" value="1"/>
</dbReference>
<dbReference type="InterPro" id="IPR036388">
    <property type="entry name" value="WH-like_DNA-bd_sf"/>
</dbReference>
<keyword evidence="6" id="KW-1185">Reference proteome</keyword>